<evidence type="ECO:0000313" key="2">
    <source>
        <dbReference type="Proteomes" id="UP000327424"/>
    </source>
</evidence>
<proteinExistence type="predicted"/>
<name>A0A5J6WLR3_MORMI</name>
<sequence>MFSNLMDDNPLSQKILSLLKVSSKTSDAGEFYFEILNEYLKSLERQEGDFCKGFSGEMLLNIHLKLLILQN</sequence>
<accession>A0A5J6WLR3</accession>
<dbReference type="AlphaFoldDB" id="A0A5J6WLR3"/>
<reference evidence="1 2" key="1">
    <citation type="submission" date="2019-09" db="EMBL/GenBank/DDBJ databases">
        <title>Hybrid Assembly of the complete Genome of the Deep-Sea Bacterium Moritella marina from long Nanopore and Illumina reads.</title>
        <authorList>
            <person name="Magin S."/>
            <person name="Georgoulis A."/>
            <person name="Papadimitriou K."/>
            <person name="Iliakis G."/>
            <person name="Vorgias C.E."/>
        </authorList>
    </citation>
    <scope>NUCLEOTIDE SEQUENCE [LARGE SCALE GENOMIC DNA]</scope>
    <source>
        <strain evidence="1 2">MP-1</strain>
    </source>
</reference>
<dbReference type="EMBL" id="CP044399">
    <property type="protein sequence ID" value="QFI38161.1"/>
    <property type="molecule type" value="Genomic_DNA"/>
</dbReference>
<evidence type="ECO:0000313" key="1">
    <source>
        <dbReference type="EMBL" id="QFI38161.1"/>
    </source>
</evidence>
<dbReference type="Proteomes" id="UP000327424">
    <property type="component" value="Chromosome"/>
</dbReference>
<protein>
    <submittedName>
        <fullName evidence="1">Uncharacterized protein</fullName>
    </submittedName>
</protein>
<gene>
    <name evidence="1" type="ORF">FR932_10050</name>
</gene>
<dbReference type="KEGG" id="mmaa:FR932_10050"/>
<organism evidence="1 2">
    <name type="scientific">Moritella marina ATCC 15381</name>
    <dbReference type="NCBI Taxonomy" id="1202962"/>
    <lineage>
        <taxon>Bacteria</taxon>
        <taxon>Pseudomonadati</taxon>
        <taxon>Pseudomonadota</taxon>
        <taxon>Gammaproteobacteria</taxon>
        <taxon>Alteromonadales</taxon>
        <taxon>Moritellaceae</taxon>
        <taxon>Moritella</taxon>
    </lineage>
</organism>
<keyword evidence="2" id="KW-1185">Reference proteome</keyword>